<sequence>MLEDCAQNMIADQYKGANVTEFSLVMNLDGFNAIQHTCPACLSAYSSFVTAYQNYYPGYTHGITLINTPPIFKTVLDVIQPLFTPRTKKILKIIGQNKKEWQEHLDKEISREALRPEFGGTKKD</sequence>
<dbReference type="SUPFAM" id="SSF52087">
    <property type="entry name" value="CRAL/TRIO domain"/>
    <property type="match status" value="1"/>
</dbReference>
<dbReference type="Proteomes" id="UP000094527">
    <property type="component" value="Unassembled WGS sequence"/>
</dbReference>
<dbReference type="STRING" id="48709.A0A1D2N3L6"/>
<accession>A0A1D2N3L6</accession>
<dbReference type="InterPro" id="IPR001251">
    <property type="entry name" value="CRAL-TRIO_dom"/>
</dbReference>
<dbReference type="GO" id="GO:0005737">
    <property type="term" value="C:cytoplasm"/>
    <property type="evidence" value="ECO:0007669"/>
    <property type="project" value="TreeGrafter"/>
</dbReference>
<comment type="caution">
    <text evidence="2">The sequence shown here is derived from an EMBL/GenBank/DDBJ whole genome shotgun (WGS) entry which is preliminary data.</text>
</comment>
<organism evidence="2 3">
    <name type="scientific">Orchesella cincta</name>
    <name type="common">Springtail</name>
    <name type="synonym">Podura cincta</name>
    <dbReference type="NCBI Taxonomy" id="48709"/>
    <lineage>
        <taxon>Eukaryota</taxon>
        <taxon>Metazoa</taxon>
        <taxon>Ecdysozoa</taxon>
        <taxon>Arthropoda</taxon>
        <taxon>Hexapoda</taxon>
        <taxon>Collembola</taxon>
        <taxon>Entomobryomorpha</taxon>
        <taxon>Entomobryoidea</taxon>
        <taxon>Orchesellidae</taxon>
        <taxon>Orchesellinae</taxon>
        <taxon>Orchesella</taxon>
    </lineage>
</organism>
<protein>
    <submittedName>
        <fullName evidence="2">SEC14-like protein 2</fullName>
    </submittedName>
</protein>
<dbReference type="InterPro" id="IPR051064">
    <property type="entry name" value="SEC14/CRAL-TRIO_domain"/>
</dbReference>
<dbReference type="Pfam" id="PF00650">
    <property type="entry name" value="CRAL_TRIO"/>
    <property type="match status" value="1"/>
</dbReference>
<proteinExistence type="predicted"/>
<evidence type="ECO:0000259" key="1">
    <source>
        <dbReference type="PROSITE" id="PS50191"/>
    </source>
</evidence>
<name>A0A1D2N3L6_ORCCI</name>
<feature type="domain" description="CRAL-TRIO" evidence="1">
    <location>
        <begin position="1"/>
        <end position="124"/>
    </location>
</feature>
<evidence type="ECO:0000313" key="3">
    <source>
        <dbReference type="Proteomes" id="UP000094527"/>
    </source>
</evidence>
<gene>
    <name evidence="2" type="ORF">Ocin01_06858</name>
</gene>
<dbReference type="CDD" id="cd00170">
    <property type="entry name" value="SEC14"/>
    <property type="match status" value="1"/>
</dbReference>
<dbReference type="PROSITE" id="PS50191">
    <property type="entry name" value="CRAL_TRIO"/>
    <property type="match status" value="1"/>
</dbReference>
<dbReference type="InterPro" id="IPR036865">
    <property type="entry name" value="CRAL-TRIO_dom_sf"/>
</dbReference>
<dbReference type="AlphaFoldDB" id="A0A1D2N3L6"/>
<dbReference type="Gene3D" id="3.40.525.10">
    <property type="entry name" value="CRAL-TRIO lipid binding domain"/>
    <property type="match status" value="1"/>
</dbReference>
<keyword evidence="3" id="KW-1185">Reference proteome</keyword>
<dbReference type="EMBL" id="LJIJ01000253">
    <property type="protein sequence ID" value="ODM99830.1"/>
    <property type="molecule type" value="Genomic_DNA"/>
</dbReference>
<evidence type="ECO:0000313" key="2">
    <source>
        <dbReference type="EMBL" id="ODM99830.1"/>
    </source>
</evidence>
<dbReference type="PANTHER" id="PTHR23324:SF83">
    <property type="entry name" value="SEC14-LIKE PROTEIN 2"/>
    <property type="match status" value="1"/>
</dbReference>
<dbReference type="OMA" id="CIRCIPL"/>
<reference evidence="2 3" key="1">
    <citation type="journal article" date="2016" name="Genome Biol. Evol.">
        <title>Gene Family Evolution Reflects Adaptation to Soil Environmental Stressors in the Genome of the Collembolan Orchesella cincta.</title>
        <authorList>
            <person name="Faddeeva-Vakhrusheva A."/>
            <person name="Derks M.F."/>
            <person name="Anvar S.Y."/>
            <person name="Agamennone V."/>
            <person name="Suring W."/>
            <person name="Smit S."/>
            <person name="van Straalen N.M."/>
            <person name="Roelofs D."/>
        </authorList>
    </citation>
    <scope>NUCLEOTIDE SEQUENCE [LARGE SCALE GENOMIC DNA]</scope>
    <source>
        <tissue evidence="2">Mixed pool</tissue>
    </source>
</reference>
<dbReference type="OrthoDB" id="1434354at2759"/>
<dbReference type="PANTHER" id="PTHR23324">
    <property type="entry name" value="SEC14 RELATED PROTEIN"/>
    <property type="match status" value="1"/>
</dbReference>